<proteinExistence type="predicted"/>
<keyword evidence="2" id="KW-1185">Reference proteome</keyword>
<evidence type="ECO:0000313" key="1">
    <source>
        <dbReference type="EMBL" id="MFK2918659.1"/>
    </source>
</evidence>
<comment type="caution">
    <text evidence="1">The sequence shown here is derived from an EMBL/GenBank/DDBJ whole genome shotgun (WGS) entry which is preliminary data.</text>
</comment>
<gene>
    <name evidence="1" type="ORF">ISS97_15395</name>
</gene>
<reference evidence="1 2" key="1">
    <citation type="submission" date="2020-10" db="EMBL/GenBank/DDBJ databases">
        <title>Phylogeny of dyella-like bacteria.</title>
        <authorList>
            <person name="Fu J."/>
        </authorList>
    </citation>
    <scope>NUCLEOTIDE SEQUENCE [LARGE SCALE GENOMIC DNA]</scope>
    <source>
        <strain evidence="1 2">BB4</strain>
    </source>
</reference>
<dbReference type="Proteomes" id="UP001620408">
    <property type="component" value="Unassembled WGS sequence"/>
</dbReference>
<evidence type="ECO:0000313" key="2">
    <source>
        <dbReference type="Proteomes" id="UP001620408"/>
    </source>
</evidence>
<dbReference type="SUPFAM" id="SSF53474">
    <property type="entry name" value="alpha/beta-Hydrolases"/>
    <property type="match status" value="1"/>
</dbReference>
<dbReference type="InterPro" id="IPR029058">
    <property type="entry name" value="AB_hydrolase_fold"/>
</dbReference>
<dbReference type="RefSeq" id="WP_379983726.1">
    <property type="nucleotide sequence ID" value="NZ_JADIKD010000012.1"/>
</dbReference>
<organism evidence="1 2">
    <name type="scientific">Dyella koreensis</name>
    <dbReference type="NCBI Taxonomy" id="311235"/>
    <lineage>
        <taxon>Bacteria</taxon>
        <taxon>Pseudomonadati</taxon>
        <taxon>Pseudomonadota</taxon>
        <taxon>Gammaproteobacteria</taxon>
        <taxon>Lysobacterales</taxon>
        <taxon>Rhodanobacteraceae</taxon>
        <taxon>Dyella</taxon>
    </lineage>
</organism>
<sequence>MTTLVFVHGWSVTNTSTYGALPQRLQQQAAASGMALNVADLWLSEYVSFDDAVTMADLVRGFDHALRDLHLIGASFACITHSTGGPVVREWLRAQREKPGVYSTIRLSHLIMLAPANFGSALAQLGKGVLGRLRSWWNGVEPGQRILDWLELGSAASLSLNIDHIHGADPTDKGQFLFVLTGDRPDRSLYDHLNSYTGEDGSDGVVRIAAANLNACHAVLTRKTSTDSGDTLALNLTRAPRTAFKLIPGASHSGDAQGIMAAAPATTIDAVLRCLRVTDGSSYAQLCNSFDAENAQRDADKVELEPVGPFSPRVHIHDPRSLLIVRLADEAGEALLDSRFLLSAGTPPNPDWMPQGFMLDRQANSHTPNVISFFLNHALLAGDDRVADPTNSRKTLRAAVNGHCPYTASVQPDDLDGLVHHALATMDASDDLHIAWGPHQTTVLDVVLPRKVHEGVFRLTQKLAPEDFSNPVPGAVIG</sequence>
<accession>A0ABW8K6Y5</accession>
<dbReference type="Gene3D" id="3.40.50.1820">
    <property type="entry name" value="alpha/beta hydrolase"/>
    <property type="match status" value="1"/>
</dbReference>
<protein>
    <submittedName>
        <fullName evidence="1">Phospholipase</fullName>
    </submittedName>
</protein>
<name>A0ABW8K6Y5_9GAMM</name>
<dbReference type="EMBL" id="JADIKD010000012">
    <property type="protein sequence ID" value="MFK2918659.1"/>
    <property type="molecule type" value="Genomic_DNA"/>
</dbReference>